<evidence type="ECO:0000313" key="1">
    <source>
        <dbReference type="EMBL" id="MEP0817965.1"/>
    </source>
</evidence>
<dbReference type="Gene3D" id="2.60.120.380">
    <property type="match status" value="1"/>
</dbReference>
<dbReference type="Proteomes" id="UP001464891">
    <property type="component" value="Unassembled WGS sequence"/>
</dbReference>
<reference evidence="1 2" key="1">
    <citation type="submission" date="2022-04" db="EMBL/GenBank/DDBJ databases">
        <title>Positive selection, recombination, and allopatry shape intraspecific diversity of widespread and dominant cyanobacteria.</title>
        <authorList>
            <person name="Wei J."/>
            <person name="Shu W."/>
            <person name="Hu C."/>
        </authorList>
    </citation>
    <scope>NUCLEOTIDE SEQUENCE [LARGE SCALE GENOMIC DNA]</scope>
    <source>
        <strain evidence="1 2">GB2-A4</strain>
    </source>
</reference>
<comment type="caution">
    <text evidence="1">The sequence shown here is derived from an EMBL/GenBank/DDBJ whole genome shotgun (WGS) entry which is preliminary data.</text>
</comment>
<evidence type="ECO:0000313" key="2">
    <source>
        <dbReference type="Proteomes" id="UP001464891"/>
    </source>
</evidence>
<protein>
    <submittedName>
        <fullName evidence="1">SH3 domain-containing protein</fullName>
    </submittedName>
</protein>
<gene>
    <name evidence="1" type="ORF">NC998_12750</name>
</gene>
<keyword evidence="2" id="KW-1185">Reference proteome</keyword>
<dbReference type="Gene3D" id="2.30.30.40">
    <property type="entry name" value="SH3 Domains"/>
    <property type="match status" value="1"/>
</dbReference>
<dbReference type="EMBL" id="JAMPKM010000006">
    <property type="protein sequence ID" value="MEP0817965.1"/>
    <property type="molecule type" value="Genomic_DNA"/>
</dbReference>
<accession>A0ABV0J861</accession>
<name>A0ABV0J861_9CYAN</name>
<proteinExistence type="predicted"/>
<dbReference type="RefSeq" id="WP_190435030.1">
    <property type="nucleotide sequence ID" value="NZ_JAMPKM010000006.1"/>
</dbReference>
<sequence>MKKLPVWVGCGIAAIATVAGISYMVHKNSIPTVNSSANSTGSAIGVSEKASAKVIQSQSCITLVSDPTPPLNVRASPVVASDNVVGQLTNGTRLFVLMEQNEWLQTKAPIAGWVYKSLTITSCPTTNGVPAPRPATPASATQPVDAGPTLLTTATEQYQAGNLEVAMALAKAVSKNSIAYAEAQLAIAQWQQDWQQAETRFQAAQQAFQEQRWQDVLSQVNGFPEIRFWKEKLTPVVKATIERQGHAGGNYDNKTKSITLPANHRPATVAGRFASSGVHQYLLNGVQGQILTIDTGGLGPLPGIMAPDGTSLGETSDRSQTTRWTGKLPLSGTYRLKLDSRSQPYDYAFSVQLN</sequence>
<organism evidence="1 2">
    <name type="scientific">Trichocoleus desertorum GB2-A4</name>
    <dbReference type="NCBI Taxonomy" id="2933944"/>
    <lineage>
        <taxon>Bacteria</taxon>
        <taxon>Bacillati</taxon>
        <taxon>Cyanobacteriota</taxon>
        <taxon>Cyanophyceae</taxon>
        <taxon>Leptolyngbyales</taxon>
        <taxon>Trichocoleusaceae</taxon>
        <taxon>Trichocoleus</taxon>
    </lineage>
</organism>